<evidence type="ECO:0000313" key="2">
    <source>
        <dbReference type="Proteomes" id="UP000479000"/>
    </source>
</evidence>
<protein>
    <submittedName>
        <fullName evidence="1">Uncharacterized protein</fullName>
    </submittedName>
</protein>
<evidence type="ECO:0000313" key="1">
    <source>
        <dbReference type="EMBL" id="CAB0014048.1"/>
    </source>
</evidence>
<organism evidence="1 2">
    <name type="scientific">Nesidiocoris tenuis</name>
    <dbReference type="NCBI Taxonomy" id="355587"/>
    <lineage>
        <taxon>Eukaryota</taxon>
        <taxon>Metazoa</taxon>
        <taxon>Ecdysozoa</taxon>
        <taxon>Arthropoda</taxon>
        <taxon>Hexapoda</taxon>
        <taxon>Insecta</taxon>
        <taxon>Pterygota</taxon>
        <taxon>Neoptera</taxon>
        <taxon>Paraneoptera</taxon>
        <taxon>Hemiptera</taxon>
        <taxon>Heteroptera</taxon>
        <taxon>Panheteroptera</taxon>
        <taxon>Cimicomorpha</taxon>
        <taxon>Miridae</taxon>
        <taxon>Dicyphina</taxon>
        <taxon>Nesidiocoris</taxon>
    </lineage>
</organism>
<dbReference type="EMBL" id="CADCXU010027112">
    <property type="protein sequence ID" value="CAB0014048.1"/>
    <property type="molecule type" value="Genomic_DNA"/>
</dbReference>
<feature type="non-terminal residue" evidence="1">
    <location>
        <position position="1"/>
    </location>
</feature>
<keyword evidence="2" id="KW-1185">Reference proteome</keyword>
<proteinExistence type="predicted"/>
<dbReference type="Proteomes" id="UP000479000">
    <property type="component" value="Unassembled WGS sequence"/>
</dbReference>
<reference evidence="1 2" key="1">
    <citation type="submission" date="2020-02" db="EMBL/GenBank/DDBJ databases">
        <authorList>
            <person name="Ferguson B K."/>
        </authorList>
    </citation>
    <scope>NUCLEOTIDE SEQUENCE [LARGE SCALE GENOMIC DNA]</scope>
</reference>
<dbReference type="AlphaFoldDB" id="A0A6H5HDT9"/>
<accession>A0A6H5HDT9</accession>
<name>A0A6H5HDT9_9HEMI</name>
<sequence>QRIPNSVSSHRELGILQTRVKSKLEWIACADAVGDTTSETLQMSVHNRTLFLFLVQNIVSSHEFSPP</sequence>
<gene>
    <name evidence="1" type="ORF">NTEN_LOCUS18572</name>
</gene>